<dbReference type="EMBL" id="BLXT01001235">
    <property type="protein sequence ID" value="GFN83803.1"/>
    <property type="molecule type" value="Genomic_DNA"/>
</dbReference>
<name>A0AAV3YLA9_9GAST</name>
<accession>A0AAV3YLA9</accession>
<feature type="compositionally biased region" description="Basic and acidic residues" evidence="1">
    <location>
        <begin position="9"/>
        <end position="23"/>
    </location>
</feature>
<sequence length="84" mass="9453">MINTSTNDPARRQAHDATNKAKGYEAFVSREQCHYSNRPARSPRIRKQRVLMITPINGAITGRVRVMSQTLLPLSSLQLSYPGQ</sequence>
<evidence type="ECO:0000256" key="1">
    <source>
        <dbReference type="SAM" id="MobiDB-lite"/>
    </source>
</evidence>
<gene>
    <name evidence="2" type="ORF">PoB_001030900</name>
</gene>
<proteinExistence type="predicted"/>
<evidence type="ECO:0000313" key="2">
    <source>
        <dbReference type="EMBL" id="GFN83803.1"/>
    </source>
</evidence>
<keyword evidence="3" id="KW-1185">Reference proteome</keyword>
<reference evidence="2 3" key="1">
    <citation type="journal article" date="2021" name="Elife">
        <title>Chloroplast acquisition without the gene transfer in kleptoplastic sea slugs, Plakobranchus ocellatus.</title>
        <authorList>
            <person name="Maeda T."/>
            <person name="Takahashi S."/>
            <person name="Yoshida T."/>
            <person name="Shimamura S."/>
            <person name="Takaki Y."/>
            <person name="Nagai Y."/>
            <person name="Toyoda A."/>
            <person name="Suzuki Y."/>
            <person name="Arimoto A."/>
            <person name="Ishii H."/>
            <person name="Satoh N."/>
            <person name="Nishiyama T."/>
            <person name="Hasebe M."/>
            <person name="Maruyama T."/>
            <person name="Minagawa J."/>
            <person name="Obokata J."/>
            <person name="Shigenobu S."/>
        </authorList>
    </citation>
    <scope>NUCLEOTIDE SEQUENCE [LARGE SCALE GENOMIC DNA]</scope>
</reference>
<organism evidence="2 3">
    <name type="scientific">Plakobranchus ocellatus</name>
    <dbReference type="NCBI Taxonomy" id="259542"/>
    <lineage>
        <taxon>Eukaryota</taxon>
        <taxon>Metazoa</taxon>
        <taxon>Spiralia</taxon>
        <taxon>Lophotrochozoa</taxon>
        <taxon>Mollusca</taxon>
        <taxon>Gastropoda</taxon>
        <taxon>Heterobranchia</taxon>
        <taxon>Euthyneura</taxon>
        <taxon>Panpulmonata</taxon>
        <taxon>Sacoglossa</taxon>
        <taxon>Placobranchoidea</taxon>
        <taxon>Plakobranchidae</taxon>
        <taxon>Plakobranchus</taxon>
    </lineage>
</organism>
<evidence type="ECO:0000313" key="3">
    <source>
        <dbReference type="Proteomes" id="UP000735302"/>
    </source>
</evidence>
<dbReference type="AlphaFoldDB" id="A0AAV3YLA9"/>
<dbReference type="Proteomes" id="UP000735302">
    <property type="component" value="Unassembled WGS sequence"/>
</dbReference>
<feature type="region of interest" description="Disordered" evidence="1">
    <location>
        <begin position="1"/>
        <end position="23"/>
    </location>
</feature>
<comment type="caution">
    <text evidence="2">The sequence shown here is derived from an EMBL/GenBank/DDBJ whole genome shotgun (WGS) entry which is preliminary data.</text>
</comment>
<protein>
    <submittedName>
        <fullName evidence="2">Uncharacterized protein</fullName>
    </submittedName>
</protein>